<dbReference type="VEuPathDB" id="TriTrypDB:BSAL_30905"/>
<evidence type="ECO:0000256" key="1">
    <source>
        <dbReference type="SAM" id="MobiDB-lite"/>
    </source>
</evidence>
<dbReference type="InterPro" id="IPR011989">
    <property type="entry name" value="ARM-like"/>
</dbReference>
<evidence type="ECO:0000313" key="2">
    <source>
        <dbReference type="EMBL" id="CUG91241.1"/>
    </source>
</evidence>
<dbReference type="SUPFAM" id="SSF48371">
    <property type="entry name" value="ARM repeat"/>
    <property type="match status" value="1"/>
</dbReference>
<dbReference type="Gene3D" id="1.25.10.10">
    <property type="entry name" value="Leucine-rich Repeat Variant"/>
    <property type="match status" value="1"/>
</dbReference>
<dbReference type="InterPro" id="IPR016024">
    <property type="entry name" value="ARM-type_fold"/>
</dbReference>
<accession>A0A0S4JMW6</accession>
<gene>
    <name evidence="2" type="ORF">BSAL_30905</name>
</gene>
<dbReference type="OrthoDB" id="245125at2759"/>
<dbReference type="OMA" id="NPASCAR"/>
<organism evidence="2 3">
    <name type="scientific">Bodo saltans</name>
    <name type="common">Flagellated protozoan</name>
    <dbReference type="NCBI Taxonomy" id="75058"/>
    <lineage>
        <taxon>Eukaryota</taxon>
        <taxon>Discoba</taxon>
        <taxon>Euglenozoa</taxon>
        <taxon>Kinetoplastea</taxon>
        <taxon>Metakinetoplastina</taxon>
        <taxon>Eubodonida</taxon>
        <taxon>Bodonidae</taxon>
        <taxon>Bodo</taxon>
    </lineage>
</organism>
<evidence type="ECO:0000313" key="3">
    <source>
        <dbReference type="Proteomes" id="UP000051952"/>
    </source>
</evidence>
<reference evidence="3" key="1">
    <citation type="submission" date="2015-09" db="EMBL/GenBank/DDBJ databases">
        <authorList>
            <consortium name="Pathogen Informatics"/>
        </authorList>
    </citation>
    <scope>NUCLEOTIDE SEQUENCE [LARGE SCALE GENOMIC DNA]</scope>
    <source>
        <strain evidence="3">Lake Konstanz</strain>
    </source>
</reference>
<sequence>MSTPKRRETTSRGPMVATPWRSVLEKERDLSFKYAWDPSRIPAIVSAGIQPRAPMEARLRSAYTLRRALECATIAQRIEAMQSPMVGGAIHYFLDHVADEINPASCARLQEHALMTLVHCLGNDQRVDDALILDDATIRRIYGCLESQFVVVVSAASQLVRRISEIDHVCPVLAFDESIFHSILRLLETVPDSRVRTHILSTLINMAAHPKLQFMMARSARLLQWLVENVFQFCSMLSAESNDHPMPLSRNGGDGGSPWRGHSFASRGLSSQPSATHSAVSEDGASDAAETAVKCVRVLANLLSYSPNRNEIQRLVPSILDAMLNCQHPRAPHDLSEASKCVVHLFHENPSDLQFELTSELSRRPQPQ</sequence>
<protein>
    <submittedName>
        <fullName evidence="2">Uncharacterized protein</fullName>
    </submittedName>
</protein>
<feature type="compositionally biased region" description="Polar residues" evidence="1">
    <location>
        <begin position="268"/>
        <end position="279"/>
    </location>
</feature>
<proteinExistence type="predicted"/>
<name>A0A0S4JMW6_BODSA</name>
<dbReference type="EMBL" id="CYKH01001901">
    <property type="protein sequence ID" value="CUG91241.1"/>
    <property type="molecule type" value="Genomic_DNA"/>
</dbReference>
<dbReference type="Proteomes" id="UP000051952">
    <property type="component" value="Unassembled WGS sequence"/>
</dbReference>
<keyword evidence="3" id="KW-1185">Reference proteome</keyword>
<dbReference type="AlphaFoldDB" id="A0A0S4JMW6"/>
<feature type="region of interest" description="Disordered" evidence="1">
    <location>
        <begin position="244"/>
        <end position="284"/>
    </location>
</feature>